<dbReference type="Pfam" id="PF12796">
    <property type="entry name" value="Ank_2"/>
    <property type="match status" value="3"/>
</dbReference>
<dbReference type="InterPro" id="IPR036770">
    <property type="entry name" value="Ankyrin_rpt-contain_sf"/>
</dbReference>
<dbReference type="InterPro" id="IPR052076">
    <property type="entry name" value="TRP_cation_channel"/>
</dbReference>
<feature type="compositionally biased region" description="Basic and acidic residues" evidence="9">
    <location>
        <begin position="702"/>
        <end position="736"/>
    </location>
</feature>
<dbReference type="PANTHER" id="PTHR47143">
    <property type="entry name" value="TRANSIENT RECEPTOR POTENTIAL CATION CHANNEL PROTEIN PAINLESS"/>
    <property type="match status" value="1"/>
</dbReference>
<feature type="repeat" description="ANK" evidence="8">
    <location>
        <begin position="328"/>
        <end position="361"/>
    </location>
</feature>
<dbReference type="PANTHER" id="PTHR47143:SF1">
    <property type="entry name" value="ION_TRANS DOMAIN-CONTAINING PROTEIN"/>
    <property type="match status" value="1"/>
</dbReference>
<feature type="repeat" description="ANK" evidence="8">
    <location>
        <begin position="295"/>
        <end position="327"/>
    </location>
</feature>
<feature type="region of interest" description="Disordered" evidence="9">
    <location>
        <begin position="576"/>
        <end position="608"/>
    </location>
</feature>
<keyword evidence="6" id="KW-0325">Glycoprotein</keyword>
<dbReference type="RefSeq" id="XP_035776281.1">
    <property type="nucleotide sequence ID" value="XM_035920388.1"/>
</dbReference>
<feature type="compositionally biased region" description="Basic and acidic residues" evidence="9">
    <location>
        <begin position="982"/>
        <end position="993"/>
    </location>
</feature>
<dbReference type="GO" id="GO:1902495">
    <property type="term" value="C:transmembrane transporter complex"/>
    <property type="evidence" value="ECO:0007669"/>
    <property type="project" value="TreeGrafter"/>
</dbReference>
<feature type="repeat" description="ANK" evidence="8">
    <location>
        <begin position="362"/>
        <end position="394"/>
    </location>
</feature>
<feature type="compositionally biased region" description="Basic and acidic residues" evidence="9">
    <location>
        <begin position="1184"/>
        <end position="1206"/>
    </location>
</feature>
<feature type="compositionally biased region" description="Basic and acidic residues" evidence="9">
    <location>
        <begin position="31"/>
        <end position="41"/>
    </location>
</feature>
<reference evidence="10" key="2">
    <citation type="submission" date="2022-08" db="UniProtKB">
        <authorList>
            <consortium name="EnsemblMetazoa"/>
        </authorList>
    </citation>
    <scope>IDENTIFICATION</scope>
    <source>
        <strain evidence="10">STECLA/ALBI9_A</strain>
    </source>
</reference>
<feature type="compositionally biased region" description="Basic and acidic residues" evidence="9">
    <location>
        <begin position="623"/>
        <end position="636"/>
    </location>
</feature>
<keyword evidence="5" id="KW-0406">Ion transport</keyword>
<dbReference type="RefSeq" id="XP_035776282.1">
    <property type="nucleotide sequence ID" value="XM_035920389.1"/>
</dbReference>
<feature type="compositionally biased region" description="Basic residues" evidence="9">
    <location>
        <begin position="665"/>
        <end position="684"/>
    </location>
</feature>
<keyword evidence="3" id="KW-0677">Repeat</keyword>
<keyword evidence="1" id="KW-0813">Transport</keyword>
<protein>
    <submittedName>
        <fullName evidence="10">Uncharacterized protein</fullName>
    </submittedName>
</protein>
<feature type="compositionally biased region" description="Basic residues" evidence="9">
    <location>
        <begin position="1243"/>
        <end position="1252"/>
    </location>
</feature>
<feature type="compositionally biased region" description="Pro residues" evidence="9">
    <location>
        <begin position="1002"/>
        <end position="1032"/>
    </location>
</feature>
<feature type="region of interest" description="Disordered" evidence="9">
    <location>
        <begin position="1562"/>
        <end position="1671"/>
    </location>
</feature>
<feature type="compositionally biased region" description="Basic and acidic residues" evidence="9">
    <location>
        <begin position="1053"/>
        <end position="1074"/>
    </location>
</feature>
<feature type="repeat" description="ANK" evidence="8">
    <location>
        <begin position="462"/>
        <end position="494"/>
    </location>
</feature>
<feature type="compositionally biased region" description="Polar residues" evidence="9">
    <location>
        <begin position="1643"/>
        <end position="1658"/>
    </location>
</feature>
<feature type="compositionally biased region" description="Basic residues" evidence="9">
    <location>
        <begin position="840"/>
        <end position="859"/>
    </location>
</feature>
<feature type="region of interest" description="Disordered" evidence="9">
    <location>
        <begin position="623"/>
        <end position="1301"/>
    </location>
</feature>
<dbReference type="Proteomes" id="UP000069272">
    <property type="component" value="Chromosome 2R"/>
</dbReference>
<keyword evidence="7" id="KW-0407">Ion channel</keyword>
<dbReference type="PROSITE" id="PS50088">
    <property type="entry name" value="ANK_REPEAT"/>
    <property type="match status" value="6"/>
</dbReference>
<evidence type="ECO:0000313" key="10">
    <source>
        <dbReference type="EnsemblMetazoa" id="AALB016187-PA"/>
    </source>
</evidence>
<dbReference type="GO" id="GO:0022857">
    <property type="term" value="F:transmembrane transporter activity"/>
    <property type="evidence" value="ECO:0007669"/>
    <property type="project" value="TreeGrafter"/>
</dbReference>
<evidence type="ECO:0000256" key="8">
    <source>
        <dbReference type="PROSITE-ProRule" id="PRU00023"/>
    </source>
</evidence>
<evidence type="ECO:0000256" key="2">
    <source>
        <dbReference type="ARBA" id="ARBA00022606"/>
    </source>
</evidence>
<dbReference type="EnsemblMetazoa" id="AALB016187-RA">
    <property type="protein sequence ID" value="AALB016187-PA"/>
    <property type="gene ID" value="AALB016187"/>
</dbReference>
<dbReference type="InterPro" id="IPR002110">
    <property type="entry name" value="Ankyrin_rpt"/>
</dbReference>
<keyword evidence="4 8" id="KW-0040">ANK repeat</keyword>
<name>A0A8W7K5I6_ANOAL</name>
<proteinExistence type="predicted"/>
<feature type="compositionally biased region" description="Low complexity" evidence="9">
    <location>
        <begin position="1172"/>
        <end position="1183"/>
    </location>
</feature>
<evidence type="ECO:0000256" key="9">
    <source>
        <dbReference type="SAM" id="MobiDB-lite"/>
    </source>
</evidence>
<feature type="repeat" description="ANK" evidence="8">
    <location>
        <begin position="180"/>
        <end position="212"/>
    </location>
</feature>
<feature type="compositionally biased region" description="Pro residues" evidence="9">
    <location>
        <begin position="48"/>
        <end position="59"/>
    </location>
</feature>
<feature type="compositionally biased region" description="Basic and acidic residues" evidence="9">
    <location>
        <begin position="1152"/>
        <end position="1170"/>
    </location>
</feature>
<evidence type="ECO:0000256" key="3">
    <source>
        <dbReference type="ARBA" id="ARBA00022737"/>
    </source>
</evidence>
<evidence type="ECO:0000256" key="6">
    <source>
        <dbReference type="ARBA" id="ARBA00023180"/>
    </source>
</evidence>
<evidence type="ECO:0000256" key="4">
    <source>
        <dbReference type="ARBA" id="ARBA00023043"/>
    </source>
</evidence>
<dbReference type="KEGG" id="aali:118458178"/>
<dbReference type="OrthoDB" id="10258888at2759"/>
<evidence type="ECO:0000256" key="5">
    <source>
        <dbReference type="ARBA" id="ARBA00023065"/>
    </source>
</evidence>
<dbReference type="GO" id="GO:0034220">
    <property type="term" value="P:monoatomic ion transmembrane transport"/>
    <property type="evidence" value="ECO:0007669"/>
    <property type="project" value="UniProtKB-KW"/>
</dbReference>
<accession>A0A8W7K5I6</accession>
<dbReference type="PRINTS" id="PR01415">
    <property type="entry name" value="ANKYRIN"/>
</dbReference>
<feature type="compositionally biased region" description="Low complexity" evidence="9">
    <location>
        <begin position="1562"/>
        <end position="1588"/>
    </location>
</feature>
<keyword evidence="2" id="KW-0716">Sensory transduction</keyword>
<organism evidence="10 11">
    <name type="scientific">Anopheles albimanus</name>
    <name type="common">New world malaria mosquito</name>
    <dbReference type="NCBI Taxonomy" id="7167"/>
    <lineage>
        <taxon>Eukaryota</taxon>
        <taxon>Metazoa</taxon>
        <taxon>Ecdysozoa</taxon>
        <taxon>Arthropoda</taxon>
        <taxon>Hexapoda</taxon>
        <taxon>Insecta</taxon>
        <taxon>Pterygota</taxon>
        <taxon>Neoptera</taxon>
        <taxon>Endopterygota</taxon>
        <taxon>Diptera</taxon>
        <taxon>Nematocera</taxon>
        <taxon>Culicoidea</taxon>
        <taxon>Culicidae</taxon>
        <taxon>Anophelinae</taxon>
        <taxon>Anopheles</taxon>
    </lineage>
</organism>
<evidence type="ECO:0000256" key="1">
    <source>
        <dbReference type="ARBA" id="ARBA00022448"/>
    </source>
</evidence>
<feature type="repeat" description="ANK" evidence="8">
    <location>
        <begin position="213"/>
        <end position="245"/>
    </location>
</feature>
<sequence length="1671" mass="181291">MEPKRSEARPPPPGRSAPVKVKKKSTKHTVKFKDLSDREEVLVVTVEPPSPSTGSPEPPSAATRVTFALPSLTGQQRAPTPSATGEGRVPARPKDTPKPKASRAAGEQRLAEGCTSLMYACQQGLTGDILKELRQKPSAVHRRDRSNKSALHYCSSAQDIAAAASVAMVAPELIESADEDGFTPLHLAVIQGNLQLVNLLLANGADVNALDNEGHSVVHWATVCGEVEALRAVLSAGADVSTPDINGGSPLHYAAQMCGANYEGKTARASAKLALEILSTLLSHPDTSVEVEDKDGRQPLLWAASAGSAKAVLALIKAGAHVESADKDGLTALHCAASRGHTECIDTLINLCGAHTDQIDSNGCTALHYAVTLGHADATSLLLKLDADPNRQDRKGRTPAHCGCAKGQMETVKILHAKRVNLWLRNAKGDLPVHDAACSGRRQLVQWLLQMKPKHINTTSNDGRTLLHIAAGHDNVDMCKLLLELGADVNLLYRPTSKSATLTPLDYALAKGYRSTAKYLQMQGGLPANKLRLSGRQQKILPDIDRVEPLKLTEKEELIDLKTSKRYIVYLNSNSDSETQDDRAHRKSRHKRKGSRGGGNRRTSSCSDSVYLYRDGTVDISRSRSNAELHRSDGHHRSSVRHRRGTSSSSSTVSSSESSSDGCCRHVRRKHKCYKKCSSKRGHSRDRQKDREAAAASSEQLSPRRGDKAEPPLKEYEFKYAERKDGGPRKPGERCGKIVLKQIHSGSSEHDSPTAGGGGAGAAGGLRFSSERNGRGVHLGLPTQQQHQQLFDPSGGGSGLGDFLDDPGSPRTPPRAEFNIRTKEPDTKSEGKSSDSGSTTKKKKAKGTGKKTGKAGKAAKKTESPSEEEAAKQSSTEVVTEAQVHPVPAPPVAEPMSKSTEDDGAATDATYTIEQKTRSDIEGLSEPDLPKASPVAQTIAEEVRDEQAAVDAAVANRPPEVRKDRSKLKSAKSESSGSKSRSKSESSDKEGKVKPAPVVEEPAPPPPAPPPSPPLPEPEPAVVQPPAPPSPLPVVQEPDPAPETLPEVTPAKESLEEGQERQDAGMLGDERAFDNESLIAEESLPPLIEPDELVEPVPVEEPKHLEPMAAMEEQQQQQQQQEEDKSTTEQTEDSSSPSKSSEDTEQVSVVEEPPKPKTPEPPEEPPKPPEETPVQPVQPAPAQLKERPKLRRSVESKMESVEEEQPKPSPVGSAPKTIDQEKVNQTRGFFVSLEESEQDEQKKKLKAKKKPRLKEEEGMEQQEQQSSKDQDSGFEPSPQAVRSKPTIFERPTHTATLPRRSAFTMVEERAVSSRPEGRKPGDKNAVNMTTVQQSIHRNIRRYYMERKIFQHLLELKSLQIRSTKVNESVLVKRAVDDYHKSTIELGYETGSTLKRYPYTEYSFRNFELFLYDTLKTLQKKETYNFQNISEVYDEAERRLSPDVSRYERALNCTTKTHRCLHATHAYTGIPCAAYIPMMNHHTIPKLGFGAYKSSAPGSGGGVGSFFLPKILTHSTDRGCPAGKVALELTHGNSKQVITLPSETLDSNKRYYVTFTLNPNAPADGAPASSASSFAGPTSGSGHPQQQQQSNGAEHPSATAEPAPDPDAQDNGQRSAHHHRQHPQSASAIPSAEQPPAGRRTGQHGVQPSTEPQSQSPRTLPSVDRFASVAPT</sequence>
<feature type="region of interest" description="Disordered" evidence="9">
    <location>
        <begin position="1"/>
        <end position="106"/>
    </location>
</feature>
<dbReference type="PROSITE" id="PS50297">
    <property type="entry name" value="ANK_REP_REGION"/>
    <property type="match status" value="6"/>
</dbReference>
<evidence type="ECO:0000256" key="7">
    <source>
        <dbReference type="ARBA" id="ARBA00023303"/>
    </source>
</evidence>
<reference evidence="10 11" key="1">
    <citation type="journal article" date="2017" name="G3 (Bethesda)">
        <title>The Physical Genome Mapping of Anopheles albimanus Corrected Scaffold Misassemblies and Identified Interarm Rearrangements in Genus Anopheles.</title>
        <authorList>
            <person name="Artemov G.N."/>
            <person name="Peery A.N."/>
            <person name="Jiang X."/>
            <person name="Tu Z."/>
            <person name="Stegniy V.N."/>
            <person name="Sharakhova M.V."/>
            <person name="Sharakhov I.V."/>
        </authorList>
    </citation>
    <scope>NUCLEOTIDE SEQUENCE [LARGE SCALE GENOMIC DNA]</scope>
    <source>
        <strain evidence="10 11">ALBI9_A</strain>
    </source>
</reference>
<evidence type="ECO:0000313" key="11">
    <source>
        <dbReference type="Proteomes" id="UP000069272"/>
    </source>
</evidence>
<feature type="compositionally biased region" description="Basic residues" evidence="9">
    <location>
        <begin position="585"/>
        <end position="595"/>
    </location>
</feature>
<keyword evidence="11" id="KW-1185">Reference proteome</keyword>
<feature type="compositionally biased region" description="Low complexity" evidence="9">
    <location>
        <begin position="646"/>
        <end position="661"/>
    </location>
</feature>
<dbReference type="SMART" id="SM00248">
    <property type="entry name" value="ANK"/>
    <property type="match status" value="11"/>
</dbReference>
<dbReference type="SUPFAM" id="SSF48403">
    <property type="entry name" value="Ankyrin repeat"/>
    <property type="match status" value="1"/>
</dbReference>
<feature type="compositionally biased region" description="Basic residues" evidence="9">
    <location>
        <begin position="20"/>
        <end position="30"/>
    </location>
</feature>
<dbReference type="Gene3D" id="1.25.40.20">
    <property type="entry name" value="Ankyrin repeat-containing domain"/>
    <property type="match status" value="3"/>
</dbReference>
<dbReference type="GeneID" id="118458178"/>
<feature type="compositionally biased region" description="Basic and acidic residues" evidence="9">
    <location>
        <begin position="818"/>
        <end position="833"/>
    </location>
</feature>
<feature type="compositionally biased region" description="Gly residues" evidence="9">
    <location>
        <begin position="755"/>
        <end position="764"/>
    </location>
</feature>
<feature type="compositionally biased region" description="Polar residues" evidence="9">
    <location>
        <begin position="72"/>
        <end position="83"/>
    </location>
</feature>